<accession>A0A7C2V9G7</accession>
<sequence length="126" mass="13616">MLEEVLRVIGMVLLSIGLFAIVVSAIGFHRFKNFYLRLHALTVGTIWGCIFPLFGMALVAVTLDDLGVYRWFIAGASVVTAVIVLMLAPAGSHAIARAVHRAKVARVQPCLADLLDSELCEGDKHG</sequence>
<dbReference type="InterPro" id="IPR005133">
    <property type="entry name" value="PhaG_MnhG_YufB"/>
</dbReference>
<dbReference type="GO" id="GO:0015385">
    <property type="term" value="F:sodium:proton antiporter activity"/>
    <property type="evidence" value="ECO:0007669"/>
    <property type="project" value="TreeGrafter"/>
</dbReference>
<dbReference type="PANTHER" id="PTHR34703">
    <property type="entry name" value="ANTIPORTER SUBUNIT MNHG2-RELATED"/>
    <property type="match status" value="1"/>
</dbReference>
<gene>
    <name evidence="2" type="ORF">ENO77_02700</name>
</gene>
<reference evidence="2" key="1">
    <citation type="journal article" date="2020" name="mSystems">
        <title>Genome- and Community-Level Interaction Insights into Carbon Utilization and Element Cycling Functions of Hydrothermarchaeota in Hydrothermal Sediment.</title>
        <authorList>
            <person name="Zhou Z."/>
            <person name="Liu Y."/>
            <person name="Xu W."/>
            <person name="Pan J."/>
            <person name="Luo Z.H."/>
            <person name="Li M."/>
        </authorList>
    </citation>
    <scope>NUCLEOTIDE SEQUENCE [LARGE SCALE GENOMIC DNA]</scope>
    <source>
        <strain evidence="2">SpSt-16</strain>
    </source>
</reference>
<evidence type="ECO:0000256" key="1">
    <source>
        <dbReference type="SAM" id="Phobius"/>
    </source>
</evidence>
<comment type="caution">
    <text evidence="2">The sequence shown here is derived from an EMBL/GenBank/DDBJ whole genome shotgun (WGS) entry which is preliminary data.</text>
</comment>
<proteinExistence type="predicted"/>
<keyword evidence="1" id="KW-1133">Transmembrane helix</keyword>
<name>A0A7C2V9G7_9CREN</name>
<feature type="transmembrane region" description="Helical" evidence="1">
    <location>
        <begin position="40"/>
        <end position="63"/>
    </location>
</feature>
<organism evidence="2">
    <name type="scientific">Ignisphaera aggregans</name>
    <dbReference type="NCBI Taxonomy" id="334771"/>
    <lineage>
        <taxon>Archaea</taxon>
        <taxon>Thermoproteota</taxon>
        <taxon>Thermoprotei</taxon>
        <taxon>Desulfurococcales</taxon>
        <taxon>Desulfurococcaceae</taxon>
        <taxon>Ignisphaera</taxon>
    </lineage>
</organism>
<feature type="transmembrane region" description="Helical" evidence="1">
    <location>
        <begin position="6"/>
        <end position="28"/>
    </location>
</feature>
<dbReference type="AlphaFoldDB" id="A0A7C2V9G7"/>
<evidence type="ECO:0000313" key="2">
    <source>
        <dbReference type="EMBL" id="HEW53066.1"/>
    </source>
</evidence>
<dbReference type="PANTHER" id="PTHR34703:SF1">
    <property type="entry name" value="ANTIPORTER SUBUNIT MNHG2-RELATED"/>
    <property type="match status" value="1"/>
</dbReference>
<dbReference type="Pfam" id="PF03334">
    <property type="entry name" value="PhaG_MnhG_YufB"/>
    <property type="match status" value="1"/>
</dbReference>
<dbReference type="NCBIfam" id="TIGR01300">
    <property type="entry name" value="CPA3_mnhG_phaG"/>
    <property type="match status" value="1"/>
</dbReference>
<protein>
    <submittedName>
        <fullName evidence="2">Cation:proton antiporter</fullName>
    </submittedName>
</protein>
<keyword evidence="1" id="KW-0472">Membrane</keyword>
<dbReference type="EMBL" id="DSGT01000008">
    <property type="protein sequence ID" value="HEW53066.1"/>
    <property type="molecule type" value="Genomic_DNA"/>
</dbReference>
<keyword evidence="1" id="KW-0812">Transmembrane</keyword>
<feature type="transmembrane region" description="Helical" evidence="1">
    <location>
        <begin position="69"/>
        <end position="88"/>
    </location>
</feature>